<dbReference type="EMBL" id="JACHIA010000012">
    <property type="protein sequence ID" value="MBB6072128.1"/>
    <property type="molecule type" value="Genomic_DNA"/>
</dbReference>
<proteinExistence type="predicted"/>
<dbReference type="CDD" id="cd04301">
    <property type="entry name" value="NAT_SF"/>
    <property type="match status" value="1"/>
</dbReference>
<dbReference type="SUPFAM" id="SSF55729">
    <property type="entry name" value="Acyl-CoA N-acyltransferases (Nat)"/>
    <property type="match status" value="1"/>
</dbReference>
<accession>A0A841H2D6</accession>
<keyword evidence="1 4" id="KW-0808">Transferase</keyword>
<dbReference type="PANTHER" id="PTHR43877:SF2">
    <property type="entry name" value="AMINOALKYLPHOSPHONATE N-ACETYLTRANSFERASE-RELATED"/>
    <property type="match status" value="1"/>
</dbReference>
<comment type="caution">
    <text evidence="4">The sequence shown here is derived from an EMBL/GenBank/DDBJ whole genome shotgun (WGS) entry which is preliminary data.</text>
</comment>
<dbReference type="InterPro" id="IPR050832">
    <property type="entry name" value="Bact_Acetyltransf"/>
</dbReference>
<evidence type="ECO:0000256" key="1">
    <source>
        <dbReference type="ARBA" id="ARBA00022679"/>
    </source>
</evidence>
<dbReference type="PROSITE" id="PS51186">
    <property type="entry name" value="GNAT"/>
    <property type="match status" value="1"/>
</dbReference>
<dbReference type="AlphaFoldDB" id="A0A841H2D6"/>
<dbReference type="InterPro" id="IPR000182">
    <property type="entry name" value="GNAT_dom"/>
</dbReference>
<evidence type="ECO:0000313" key="4">
    <source>
        <dbReference type="EMBL" id="MBB6072128.1"/>
    </source>
</evidence>
<dbReference type="Gene3D" id="3.40.630.30">
    <property type="match status" value="1"/>
</dbReference>
<reference evidence="4 5" key="1">
    <citation type="submission" date="2020-08" db="EMBL/GenBank/DDBJ databases">
        <title>Genomic Encyclopedia of Type Strains, Phase IV (KMG-IV): sequencing the most valuable type-strain genomes for metagenomic binning, comparative biology and taxonomic classification.</title>
        <authorList>
            <person name="Goeker M."/>
        </authorList>
    </citation>
    <scope>NUCLEOTIDE SEQUENCE [LARGE SCALE GENOMIC DNA]</scope>
    <source>
        <strain evidence="4 5">DSM 29007</strain>
    </source>
</reference>
<keyword evidence="2" id="KW-0012">Acyltransferase</keyword>
<feature type="domain" description="N-acetyltransferase" evidence="3">
    <location>
        <begin position="8"/>
        <end position="148"/>
    </location>
</feature>
<dbReference type="GO" id="GO:0016747">
    <property type="term" value="F:acyltransferase activity, transferring groups other than amino-acyl groups"/>
    <property type="evidence" value="ECO:0007669"/>
    <property type="project" value="InterPro"/>
</dbReference>
<dbReference type="Pfam" id="PF00583">
    <property type="entry name" value="Acetyltransf_1"/>
    <property type="match status" value="1"/>
</dbReference>
<keyword evidence="5" id="KW-1185">Reference proteome</keyword>
<dbReference type="InterPro" id="IPR016181">
    <property type="entry name" value="Acyl_CoA_acyltransferase"/>
</dbReference>
<evidence type="ECO:0000256" key="2">
    <source>
        <dbReference type="ARBA" id="ARBA00023315"/>
    </source>
</evidence>
<gene>
    <name evidence="4" type="ORF">HNQ61_003789</name>
</gene>
<name>A0A841H2D6_9BACT</name>
<dbReference type="RefSeq" id="WP_170034728.1">
    <property type="nucleotide sequence ID" value="NZ_JABDTL010000001.1"/>
</dbReference>
<evidence type="ECO:0000313" key="5">
    <source>
        <dbReference type="Proteomes" id="UP000582837"/>
    </source>
</evidence>
<evidence type="ECO:0000259" key="3">
    <source>
        <dbReference type="PROSITE" id="PS51186"/>
    </source>
</evidence>
<organism evidence="4 5">
    <name type="scientific">Longimicrobium terrae</name>
    <dbReference type="NCBI Taxonomy" id="1639882"/>
    <lineage>
        <taxon>Bacteria</taxon>
        <taxon>Pseudomonadati</taxon>
        <taxon>Gemmatimonadota</taxon>
        <taxon>Longimicrobiia</taxon>
        <taxon>Longimicrobiales</taxon>
        <taxon>Longimicrobiaceae</taxon>
        <taxon>Longimicrobium</taxon>
    </lineage>
</organism>
<sequence>MTPADNAIRLRPATPEDADAVAALLGELGYPTTPEQARVRMARIRDDADYHTVLAESDGEVLGLIGLQRGWGYEHDRPFVRVLALVVAGRARRRGVGACLIAAADDFARLHDAHDMHLTTALHREEAHRFYEGLGFNRSGWRYTRPVG</sequence>
<protein>
    <submittedName>
        <fullName evidence="4">GNAT superfamily N-acetyltransferase</fullName>
    </submittedName>
</protein>
<dbReference type="Proteomes" id="UP000582837">
    <property type="component" value="Unassembled WGS sequence"/>
</dbReference>
<dbReference type="PANTHER" id="PTHR43877">
    <property type="entry name" value="AMINOALKYLPHOSPHONATE N-ACETYLTRANSFERASE-RELATED-RELATED"/>
    <property type="match status" value="1"/>
</dbReference>